<evidence type="ECO:0000313" key="1">
    <source>
        <dbReference type="EMBL" id="UOQ66441.1"/>
    </source>
</evidence>
<gene>
    <name evidence="1" type="ORF">MUN86_00455</name>
</gene>
<dbReference type="PANTHER" id="PTHR37841">
    <property type="entry name" value="GLR2918 PROTEIN"/>
    <property type="match status" value="1"/>
</dbReference>
<dbReference type="RefSeq" id="WP_245120554.1">
    <property type="nucleotide sequence ID" value="NZ_CP095061.1"/>
</dbReference>
<proteinExistence type="predicted"/>
<dbReference type="InterPro" id="IPR032774">
    <property type="entry name" value="WG_beta_rep"/>
</dbReference>
<reference evidence="1" key="1">
    <citation type="submission" date="2022-04" db="EMBL/GenBank/DDBJ databases">
        <title>Hymenobacter sp. isolated from the air.</title>
        <authorList>
            <person name="Won M."/>
            <person name="Lee C.-M."/>
            <person name="Woen H.-Y."/>
            <person name="Kwon S.-W."/>
        </authorList>
    </citation>
    <scope>NUCLEOTIDE SEQUENCE</scope>
    <source>
        <strain evidence="1">5420S-77</strain>
    </source>
</reference>
<dbReference type="Proteomes" id="UP000830401">
    <property type="component" value="Chromosome"/>
</dbReference>
<evidence type="ECO:0000313" key="2">
    <source>
        <dbReference type="Proteomes" id="UP000830401"/>
    </source>
</evidence>
<dbReference type="EMBL" id="CP095061">
    <property type="protein sequence ID" value="UOQ66441.1"/>
    <property type="molecule type" value="Genomic_DNA"/>
</dbReference>
<dbReference type="Pfam" id="PF14903">
    <property type="entry name" value="WG_beta_rep"/>
    <property type="match status" value="4"/>
</dbReference>
<accession>A0ABY4G6E3</accession>
<dbReference type="PANTHER" id="PTHR37841:SF1">
    <property type="entry name" value="DUF3298 DOMAIN-CONTAINING PROTEIN"/>
    <property type="match status" value="1"/>
</dbReference>
<sequence length="276" mass="30861">MPEFRFISFASRRHLRLLFYLLSVPLALLTDTTLLAQTASSGLVPFRRGNRWGYADHKRHLVLPLTYDEAGPFVNEVAWIRQGTLFGYIDGGGNPVTPVHYTRASNFHQGQAHVELNGEAFDIDSNGQRLSTPSEPEPETDYLEQGDIVRRQGKVGFRFTAGSSTVVPTEYDEIQDLHHDGLLAVRQGTKWGVVNAKGKLTLPLEYDAIRAMAINGFAYPVVGQAGRFGYLNNEGKLMTKVQYSIAEPFIEEVARVTTLEGKTGYIDSRGQEYFEE</sequence>
<protein>
    <submittedName>
        <fullName evidence="1">WG repeat-containing protein</fullName>
    </submittedName>
</protein>
<keyword evidence="2" id="KW-1185">Reference proteome</keyword>
<organism evidence="1 2">
    <name type="scientific">Hymenobacter volaticus</name>
    <dbReference type="NCBI Taxonomy" id="2932254"/>
    <lineage>
        <taxon>Bacteria</taxon>
        <taxon>Pseudomonadati</taxon>
        <taxon>Bacteroidota</taxon>
        <taxon>Cytophagia</taxon>
        <taxon>Cytophagales</taxon>
        <taxon>Hymenobacteraceae</taxon>
        <taxon>Hymenobacter</taxon>
    </lineage>
</organism>
<name>A0ABY4G6E3_9BACT</name>